<keyword evidence="1" id="KW-0812">Transmembrane</keyword>
<feature type="transmembrane region" description="Helical" evidence="1">
    <location>
        <begin position="176"/>
        <end position="199"/>
    </location>
</feature>
<dbReference type="Proteomes" id="UP000199199">
    <property type="component" value="Unassembled WGS sequence"/>
</dbReference>
<feature type="domain" description="Putative sensor" evidence="2">
    <location>
        <begin position="32"/>
        <end position="217"/>
    </location>
</feature>
<keyword evidence="1" id="KW-0472">Membrane</keyword>
<gene>
    <name evidence="3" type="ORF">SAMN04488556_1867</name>
</gene>
<sequence>MPSHSTEFTPDSGHKRLWSPVTDPQTYRNVAFLLLRLPLGVGYFTVFLTGLAIGVALTPVLVGIPVLGFVLGLTDYASTFEAKVISRLLGIEVGHTLVHDPTTEPLVSYIKTILTDPQSYLLVGYFLVSLFVGIGTFLFVVVVASLGMALIVAPLVYPLPFTQYEIPLFDSGAGPIVINTLPEAVVASLVGLAVLLVGFHGSNLLATAHGRVTAFLLANQ</sequence>
<evidence type="ECO:0000313" key="3">
    <source>
        <dbReference type="EMBL" id="SFS65320.1"/>
    </source>
</evidence>
<reference evidence="4" key="1">
    <citation type="submission" date="2016-10" db="EMBL/GenBank/DDBJ databases">
        <authorList>
            <person name="Varghese N."/>
            <person name="Submissions S."/>
        </authorList>
    </citation>
    <scope>NUCLEOTIDE SEQUENCE [LARGE SCALE GENOMIC DNA]</scope>
    <source>
        <strain evidence="4">DSM 22427</strain>
    </source>
</reference>
<keyword evidence="4" id="KW-1185">Reference proteome</keyword>
<evidence type="ECO:0000313" key="4">
    <source>
        <dbReference type="Proteomes" id="UP000199199"/>
    </source>
</evidence>
<proteinExistence type="predicted"/>
<feature type="transmembrane region" description="Helical" evidence="1">
    <location>
        <begin position="43"/>
        <end position="73"/>
    </location>
</feature>
<dbReference type="AlphaFoldDB" id="A0A1I6RL54"/>
<dbReference type="Pfam" id="PF13796">
    <property type="entry name" value="Sensor"/>
    <property type="match status" value="1"/>
</dbReference>
<evidence type="ECO:0000259" key="2">
    <source>
        <dbReference type="Pfam" id="PF13796"/>
    </source>
</evidence>
<evidence type="ECO:0000256" key="1">
    <source>
        <dbReference type="SAM" id="Phobius"/>
    </source>
</evidence>
<dbReference type="EMBL" id="FOZS01000002">
    <property type="protein sequence ID" value="SFS65320.1"/>
    <property type="molecule type" value="Genomic_DNA"/>
</dbReference>
<accession>A0A1I6RL54</accession>
<protein>
    <submittedName>
        <fullName evidence="3">Putative sensor</fullName>
    </submittedName>
</protein>
<organism evidence="3 4">
    <name type="scientific">Halostagnicola kamekurae</name>
    <dbReference type="NCBI Taxonomy" id="619731"/>
    <lineage>
        <taxon>Archaea</taxon>
        <taxon>Methanobacteriati</taxon>
        <taxon>Methanobacteriota</taxon>
        <taxon>Stenosarchaea group</taxon>
        <taxon>Halobacteria</taxon>
        <taxon>Halobacteriales</taxon>
        <taxon>Natrialbaceae</taxon>
        <taxon>Halostagnicola</taxon>
    </lineage>
</organism>
<dbReference type="InterPro" id="IPR025828">
    <property type="entry name" value="Put_sensor_dom"/>
</dbReference>
<feature type="transmembrane region" description="Helical" evidence="1">
    <location>
        <begin position="123"/>
        <end position="156"/>
    </location>
</feature>
<name>A0A1I6RL54_9EURY</name>
<keyword evidence="1" id="KW-1133">Transmembrane helix</keyword>